<dbReference type="Ensembl" id="ENSGWIT00000021930.1">
    <property type="protein sequence ID" value="ENSGWIP00000019936.1"/>
    <property type="gene ID" value="ENSGWIG00000010848.1"/>
</dbReference>
<evidence type="ECO:0000313" key="10">
    <source>
        <dbReference type="Proteomes" id="UP000694680"/>
    </source>
</evidence>
<dbReference type="GO" id="GO:0042744">
    <property type="term" value="P:hydrogen peroxide catabolic process"/>
    <property type="evidence" value="ECO:0007669"/>
    <property type="project" value="TreeGrafter"/>
</dbReference>
<gene>
    <name evidence="9" type="primary">LOC114468146</name>
</gene>
<sequence length="141" mass="15904">MSLSERDKAYVRLFWEKVTPRTSELGAQALARMLVIYPQTRVYFQRMNWTDFSLTSPDVQNHGANMMAAFGDAVKRIDDLVGGLASLRDLHANVLRLDPASHKFLSNSMLMVFAMSFPQDFTPDVQLSIDKFLLSVAMALS</sequence>
<dbReference type="GO" id="GO:0046872">
    <property type="term" value="F:metal ion binding"/>
    <property type="evidence" value="ECO:0007669"/>
    <property type="project" value="UniProtKB-KW"/>
</dbReference>
<evidence type="ECO:0000259" key="8">
    <source>
        <dbReference type="PROSITE" id="PS01033"/>
    </source>
</evidence>
<dbReference type="PROSITE" id="PS01033">
    <property type="entry name" value="GLOBIN"/>
    <property type="match status" value="1"/>
</dbReference>
<keyword evidence="2 7" id="KW-0813">Transport</keyword>
<dbReference type="FunFam" id="1.10.490.10:FF:000002">
    <property type="entry name" value="Hemoglobin subunit alpha"/>
    <property type="match status" value="1"/>
</dbReference>
<evidence type="ECO:0000256" key="4">
    <source>
        <dbReference type="ARBA" id="ARBA00022621"/>
    </source>
</evidence>
<evidence type="ECO:0000256" key="7">
    <source>
        <dbReference type="RuleBase" id="RU000356"/>
    </source>
</evidence>
<dbReference type="InterPro" id="IPR012292">
    <property type="entry name" value="Globin/Proto"/>
</dbReference>
<evidence type="ECO:0000256" key="3">
    <source>
        <dbReference type="ARBA" id="ARBA00022617"/>
    </source>
</evidence>
<dbReference type="GO" id="GO:0020037">
    <property type="term" value="F:heme binding"/>
    <property type="evidence" value="ECO:0007669"/>
    <property type="project" value="InterPro"/>
</dbReference>
<dbReference type="Pfam" id="PF00042">
    <property type="entry name" value="Globin"/>
    <property type="match status" value="1"/>
</dbReference>
<dbReference type="RefSeq" id="XP_028310660.1">
    <property type="nucleotide sequence ID" value="XM_028454859.1"/>
</dbReference>
<dbReference type="InterPro" id="IPR002338">
    <property type="entry name" value="Hemoglobin_a-typ"/>
</dbReference>
<dbReference type="GO" id="GO:0072562">
    <property type="term" value="C:blood microparticle"/>
    <property type="evidence" value="ECO:0007669"/>
    <property type="project" value="TreeGrafter"/>
</dbReference>
<dbReference type="GeneID" id="114468146"/>
<dbReference type="GO" id="GO:0043177">
    <property type="term" value="F:organic acid binding"/>
    <property type="evidence" value="ECO:0007669"/>
    <property type="project" value="TreeGrafter"/>
</dbReference>
<dbReference type="AlphaFoldDB" id="A0A8C5EE43"/>
<dbReference type="PANTHER" id="PTHR11442:SF41">
    <property type="entry name" value="HEMOGLOBIN SUBUNIT ZETA"/>
    <property type="match status" value="1"/>
</dbReference>
<evidence type="ECO:0000256" key="6">
    <source>
        <dbReference type="ARBA" id="ARBA00023004"/>
    </source>
</evidence>
<evidence type="ECO:0000313" key="9">
    <source>
        <dbReference type="Ensembl" id="ENSGWIP00000019936.1"/>
    </source>
</evidence>
<reference evidence="9" key="1">
    <citation type="submission" date="2020-06" db="EMBL/GenBank/DDBJ databases">
        <authorList>
            <consortium name="Wellcome Sanger Institute Data Sharing"/>
        </authorList>
    </citation>
    <scope>NUCLEOTIDE SEQUENCE [LARGE SCALE GENOMIC DNA]</scope>
</reference>
<organism evidence="9 10">
    <name type="scientific">Gouania willdenowi</name>
    <name type="common">Blunt-snouted clingfish</name>
    <name type="synonym">Lepadogaster willdenowi</name>
    <dbReference type="NCBI Taxonomy" id="441366"/>
    <lineage>
        <taxon>Eukaryota</taxon>
        <taxon>Metazoa</taxon>
        <taxon>Chordata</taxon>
        <taxon>Craniata</taxon>
        <taxon>Vertebrata</taxon>
        <taxon>Euteleostomi</taxon>
        <taxon>Actinopterygii</taxon>
        <taxon>Neopterygii</taxon>
        <taxon>Teleostei</taxon>
        <taxon>Neoteleostei</taxon>
        <taxon>Acanthomorphata</taxon>
        <taxon>Ovalentaria</taxon>
        <taxon>Blenniimorphae</taxon>
        <taxon>Blenniiformes</taxon>
        <taxon>Gobiesocoidei</taxon>
        <taxon>Gobiesocidae</taxon>
        <taxon>Gobiesocinae</taxon>
        <taxon>Gouania</taxon>
    </lineage>
</organism>
<dbReference type="GO" id="GO:0031720">
    <property type="term" value="F:haptoglobin binding"/>
    <property type="evidence" value="ECO:0007669"/>
    <property type="project" value="TreeGrafter"/>
</dbReference>
<dbReference type="Proteomes" id="UP000694680">
    <property type="component" value="Chromosome 8"/>
</dbReference>
<dbReference type="GO" id="GO:0031838">
    <property type="term" value="C:haptoglobin-hemoglobin complex"/>
    <property type="evidence" value="ECO:0007669"/>
    <property type="project" value="TreeGrafter"/>
</dbReference>
<dbReference type="SUPFAM" id="SSF46458">
    <property type="entry name" value="Globin-like"/>
    <property type="match status" value="1"/>
</dbReference>
<dbReference type="InterPro" id="IPR050056">
    <property type="entry name" value="Hemoglobin_oxygen_transport"/>
</dbReference>
<keyword evidence="5" id="KW-0479">Metal-binding</keyword>
<evidence type="ECO:0000256" key="2">
    <source>
        <dbReference type="ARBA" id="ARBA00022448"/>
    </source>
</evidence>
<evidence type="ECO:0000256" key="5">
    <source>
        <dbReference type="ARBA" id="ARBA00022723"/>
    </source>
</evidence>
<keyword evidence="10" id="KW-1185">Reference proteome</keyword>
<dbReference type="Gene3D" id="1.10.490.10">
    <property type="entry name" value="Globins"/>
    <property type="match status" value="1"/>
</dbReference>
<comment type="similarity">
    <text evidence="1 7">Belongs to the globin family.</text>
</comment>
<reference evidence="9" key="2">
    <citation type="submission" date="2025-08" db="UniProtKB">
        <authorList>
            <consortium name="Ensembl"/>
        </authorList>
    </citation>
    <scope>IDENTIFICATION</scope>
</reference>
<keyword evidence="6" id="KW-0408">Iron</keyword>
<keyword evidence="4 7" id="KW-0561">Oxygen transport</keyword>
<keyword evidence="3 7" id="KW-0349">Heme</keyword>
<dbReference type="GO" id="GO:0004601">
    <property type="term" value="F:peroxidase activity"/>
    <property type="evidence" value="ECO:0007669"/>
    <property type="project" value="TreeGrafter"/>
</dbReference>
<protein>
    <submittedName>
        <fullName evidence="9">Hemoglobin subunit alpha-A-like</fullName>
    </submittedName>
</protein>
<evidence type="ECO:0000256" key="1">
    <source>
        <dbReference type="ARBA" id="ARBA00008705"/>
    </source>
</evidence>
<dbReference type="GO" id="GO:0005833">
    <property type="term" value="C:hemoglobin complex"/>
    <property type="evidence" value="ECO:0007669"/>
    <property type="project" value="InterPro"/>
</dbReference>
<dbReference type="InterPro" id="IPR000971">
    <property type="entry name" value="Globin"/>
</dbReference>
<name>A0A8C5EE43_GOUWI</name>
<dbReference type="PRINTS" id="PR00612">
    <property type="entry name" value="ALPHAHAEM"/>
</dbReference>
<dbReference type="GO" id="GO:0019825">
    <property type="term" value="F:oxygen binding"/>
    <property type="evidence" value="ECO:0007669"/>
    <property type="project" value="InterPro"/>
</dbReference>
<accession>A0A8C5EE43</accession>
<proteinExistence type="inferred from homology"/>
<reference evidence="9" key="3">
    <citation type="submission" date="2025-09" db="UniProtKB">
        <authorList>
            <consortium name="Ensembl"/>
        </authorList>
    </citation>
    <scope>IDENTIFICATION</scope>
</reference>
<dbReference type="PANTHER" id="PTHR11442">
    <property type="entry name" value="HEMOGLOBIN FAMILY MEMBER"/>
    <property type="match status" value="1"/>
</dbReference>
<feature type="domain" description="Globin" evidence="8">
    <location>
        <begin position="2"/>
        <end position="141"/>
    </location>
</feature>
<dbReference type="OrthoDB" id="8751793at2759"/>
<dbReference type="InterPro" id="IPR009050">
    <property type="entry name" value="Globin-like_sf"/>
</dbReference>
<dbReference type="GO" id="GO:0005344">
    <property type="term" value="F:oxygen carrier activity"/>
    <property type="evidence" value="ECO:0007669"/>
    <property type="project" value="UniProtKB-KW"/>
</dbReference>